<dbReference type="Gene3D" id="3.40.50.620">
    <property type="entry name" value="HUPs"/>
    <property type="match status" value="1"/>
</dbReference>
<keyword evidence="3 8" id="KW-0436">Ligase</keyword>
<sequence length="346" mass="37005">MSRRPFELVPTVDDLRYVQDHFGVPGRTAVVMTMGALHEGHATLIRAARKHVGTKGFVIVTVFVNPLQFGKGEDLERYPRTLEADLKVAEQAGADAVFAPSADEVYPGGEPQVRITAGPMGERLEGASRPGHFDGMLTVVAKLLHLTRPDVALYGQKDAQQLALIRRMVRDLNFGVEIVGVPTVREDDGLALSSRNRYLSPEERHTALALSRALFAGRDRHAAQEALRARAREVPSTHARAEALSAIGESRAAADAHAVAKAVPGGPAAVRAAARLVLDDAARLDPPLVLDYLALVDPSDFSEIPDDFEGEAVLAVAARVGTTRLIDNLPLSFGAPEPVDPHGAAS</sequence>
<dbReference type="EMBL" id="JBHRWR010000008">
    <property type="protein sequence ID" value="MFC3573866.1"/>
    <property type="molecule type" value="Genomic_DNA"/>
</dbReference>
<dbReference type="SUPFAM" id="SSF52374">
    <property type="entry name" value="Nucleotidylyl transferase"/>
    <property type="match status" value="2"/>
</dbReference>
<gene>
    <name evidence="8 9" type="primary">panC</name>
    <name evidence="9" type="ORF">ACFOZ0_11395</name>
</gene>
<protein>
    <recommendedName>
        <fullName evidence="8">Pantothenate synthetase</fullName>
        <shortName evidence="8">PS</shortName>
        <ecNumber evidence="8">6.3.2.1</ecNumber>
    </recommendedName>
    <alternativeName>
        <fullName evidence="8">Pantoate--beta-alanine ligase</fullName>
    </alternativeName>
    <alternativeName>
        <fullName evidence="8">Pantoate-activating enzyme</fullName>
    </alternativeName>
</protein>
<feature type="active site" description="Proton donor" evidence="8">
    <location>
        <position position="41"/>
    </location>
</feature>
<feature type="binding site" evidence="8">
    <location>
        <begin position="34"/>
        <end position="41"/>
    </location>
    <ligand>
        <name>ATP</name>
        <dbReference type="ChEBI" id="CHEBI:30616"/>
    </ligand>
</feature>
<comment type="similarity">
    <text evidence="2 8">Belongs to the pantothenate synthetase family.</text>
</comment>
<evidence type="ECO:0000256" key="5">
    <source>
        <dbReference type="ARBA" id="ARBA00022741"/>
    </source>
</evidence>
<dbReference type="PANTHER" id="PTHR21299">
    <property type="entry name" value="CYTIDYLATE KINASE/PANTOATE-BETA-ALANINE LIGASE"/>
    <property type="match status" value="1"/>
</dbReference>
<dbReference type="GO" id="GO:0004592">
    <property type="term" value="F:pantoate-beta-alanine ligase activity"/>
    <property type="evidence" value="ECO:0007669"/>
    <property type="project" value="UniProtKB-EC"/>
</dbReference>
<comment type="subcellular location">
    <subcellularLocation>
        <location evidence="8">Cytoplasm</location>
    </subcellularLocation>
</comment>
<comment type="miscellaneous">
    <text evidence="8">The reaction proceeds by a bi uni uni bi ping pong mechanism.</text>
</comment>
<feature type="binding site" evidence="8">
    <location>
        <begin position="192"/>
        <end position="195"/>
    </location>
    <ligand>
        <name>ATP</name>
        <dbReference type="ChEBI" id="CHEBI:30616"/>
    </ligand>
</feature>
<reference evidence="10" key="1">
    <citation type="journal article" date="2019" name="Int. J. Syst. Evol. Microbiol.">
        <title>The Global Catalogue of Microorganisms (GCM) 10K type strain sequencing project: providing services to taxonomists for standard genome sequencing and annotation.</title>
        <authorList>
            <consortium name="The Broad Institute Genomics Platform"/>
            <consortium name="The Broad Institute Genome Sequencing Center for Infectious Disease"/>
            <person name="Wu L."/>
            <person name="Ma J."/>
        </authorList>
    </citation>
    <scope>NUCLEOTIDE SEQUENCE [LARGE SCALE GENOMIC DNA]</scope>
    <source>
        <strain evidence="10">CGMCC 4.7035</strain>
    </source>
</reference>
<keyword evidence="10" id="KW-1185">Reference proteome</keyword>
<comment type="catalytic activity">
    <reaction evidence="7 8">
        <text>(R)-pantoate + beta-alanine + ATP = (R)-pantothenate + AMP + diphosphate + H(+)</text>
        <dbReference type="Rhea" id="RHEA:10912"/>
        <dbReference type="ChEBI" id="CHEBI:15378"/>
        <dbReference type="ChEBI" id="CHEBI:15980"/>
        <dbReference type="ChEBI" id="CHEBI:29032"/>
        <dbReference type="ChEBI" id="CHEBI:30616"/>
        <dbReference type="ChEBI" id="CHEBI:33019"/>
        <dbReference type="ChEBI" id="CHEBI:57966"/>
        <dbReference type="ChEBI" id="CHEBI:456215"/>
        <dbReference type="EC" id="6.3.2.1"/>
    </reaction>
</comment>
<comment type="caution">
    <text evidence="9">The sequence shown here is derived from an EMBL/GenBank/DDBJ whole genome shotgun (WGS) entry which is preliminary data.</text>
</comment>
<evidence type="ECO:0000256" key="7">
    <source>
        <dbReference type="ARBA" id="ARBA00048258"/>
    </source>
</evidence>
<feature type="binding site" evidence="8">
    <location>
        <position position="68"/>
    </location>
    <ligand>
        <name>beta-alanine</name>
        <dbReference type="ChEBI" id="CHEBI:57966"/>
    </ligand>
</feature>
<accession>A0ABV7SCG4</accession>
<dbReference type="Proteomes" id="UP001595701">
    <property type="component" value="Unassembled WGS sequence"/>
</dbReference>
<dbReference type="EC" id="6.3.2.1" evidence="8"/>
<dbReference type="PANTHER" id="PTHR21299:SF1">
    <property type="entry name" value="PANTOATE--BETA-ALANINE LIGASE"/>
    <property type="match status" value="1"/>
</dbReference>
<comment type="pathway">
    <text evidence="1 8">Cofactor biosynthesis; (R)-pantothenate biosynthesis; (R)-pantothenate from (R)-pantoate and beta-alanine: step 1/1.</text>
</comment>
<name>A0ABV7SCG4_9ACTN</name>
<dbReference type="Gene3D" id="3.30.1300.10">
    <property type="entry name" value="Pantoate-beta-alanine ligase, C-terminal domain"/>
    <property type="match status" value="1"/>
</dbReference>
<evidence type="ECO:0000256" key="6">
    <source>
        <dbReference type="ARBA" id="ARBA00022840"/>
    </source>
</evidence>
<keyword evidence="6 8" id="KW-0067">ATP-binding</keyword>
<evidence type="ECO:0000256" key="4">
    <source>
        <dbReference type="ARBA" id="ARBA00022655"/>
    </source>
</evidence>
<organism evidence="9 10">
    <name type="scientific">Streptomyces yaanensis</name>
    <dbReference type="NCBI Taxonomy" id="1142239"/>
    <lineage>
        <taxon>Bacteria</taxon>
        <taxon>Bacillati</taxon>
        <taxon>Actinomycetota</taxon>
        <taxon>Actinomycetes</taxon>
        <taxon>Kitasatosporales</taxon>
        <taxon>Streptomycetaceae</taxon>
        <taxon>Streptomyces</taxon>
    </lineage>
</organism>
<comment type="function">
    <text evidence="8">Catalyzes the condensation of pantoate with beta-alanine in an ATP-dependent reaction via a pantoyl-adenylate intermediate.</text>
</comment>
<keyword evidence="5 8" id="KW-0547">Nucleotide-binding</keyword>
<proteinExistence type="inferred from homology"/>
<comment type="subunit">
    <text evidence="8">Homodimer.</text>
</comment>
<dbReference type="NCBIfam" id="TIGR00018">
    <property type="entry name" value="panC"/>
    <property type="match status" value="1"/>
</dbReference>
<dbReference type="HAMAP" id="MF_00158">
    <property type="entry name" value="PanC"/>
    <property type="match status" value="1"/>
</dbReference>
<evidence type="ECO:0000256" key="3">
    <source>
        <dbReference type="ARBA" id="ARBA00022598"/>
    </source>
</evidence>
<evidence type="ECO:0000256" key="1">
    <source>
        <dbReference type="ARBA" id="ARBA00004990"/>
    </source>
</evidence>
<dbReference type="CDD" id="cd00560">
    <property type="entry name" value="PanC"/>
    <property type="match status" value="1"/>
</dbReference>
<feature type="binding site" evidence="8">
    <location>
        <begin position="155"/>
        <end position="158"/>
    </location>
    <ligand>
        <name>ATP</name>
        <dbReference type="ChEBI" id="CHEBI:30616"/>
    </ligand>
</feature>
<feature type="binding site" evidence="8">
    <location>
        <position position="68"/>
    </location>
    <ligand>
        <name>(R)-pantoate</name>
        <dbReference type="ChEBI" id="CHEBI:15980"/>
    </ligand>
</feature>
<feature type="binding site" evidence="8">
    <location>
        <position position="184"/>
    </location>
    <ligand>
        <name>ATP</name>
        <dbReference type="ChEBI" id="CHEBI:30616"/>
    </ligand>
</feature>
<evidence type="ECO:0000313" key="10">
    <source>
        <dbReference type="Proteomes" id="UP001595701"/>
    </source>
</evidence>
<dbReference type="Pfam" id="PF02569">
    <property type="entry name" value="Pantoate_ligase"/>
    <property type="match status" value="1"/>
</dbReference>
<dbReference type="InterPro" id="IPR003721">
    <property type="entry name" value="Pantoate_ligase"/>
</dbReference>
<evidence type="ECO:0000256" key="2">
    <source>
        <dbReference type="ARBA" id="ARBA00009256"/>
    </source>
</evidence>
<dbReference type="InterPro" id="IPR014729">
    <property type="entry name" value="Rossmann-like_a/b/a_fold"/>
</dbReference>
<keyword evidence="4 8" id="KW-0566">Pantothenate biosynthesis</keyword>
<dbReference type="InterPro" id="IPR042176">
    <property type="entry name" value="Pantoate_ligase_C"/>
</dbReference>
<keyword evidence="8" id="KW-0963">Cytoplasm</keyword>
<evidence type="ECO:0000313" key="9">
    <source>
        <dbReference type="EMBL" id="MFC3573866.1"/>
    </source>
</evidence>
<dbReference type="RefSeq" id="WP_310763319.1">
    <property type="nucleotide sequence ID" value="NZ_JBHRWR010000008.1"/>
</dbReference>
<feature type="binding site" evidence="8">
    <location>
        <position position="161"/>
    </location>
    <ligand>
        <name>(R)-pantoate</name>
        <dbReference type="ChEBI" id="CHEBI:15980"/>
    </ligand>
</feature>
<evidence type="ECO:0000256" key="8">
    <source>
        <dbReference type="HAMAP-Rule" id="MF_00158"/>
    </source>
</evidence>